<keyword evidence="1" id="KW-0812">Transmembrane</keyword>
<evidence type="ECO:0000256" key="1">
    <source>
        <dbReference type="SAM" id="Phobius"/>
    </source>
</evidence>
<organism evidence="2">
    <name type="scientific">Olidiana ritcheriina</name>
    <dbReference type="NCBI Taxonomy" id="1306428"/>
    <lineage>
        <taxon>Eukaryota</taxon>
        <taxon>Metazoa</taxon>
        <taxon>Ecdysozoa</taxon>
        <taxon>Arthropoda</taxon>
        <taxon>Hexapoda</taxon>
        <taxon>Insecta</taxon>
        <taxon>Pterygota</taxon>
        <taxon>Neoptera</taxon>
        <taxon>Paraneoptera</taxon>
        <taxon>Hemiptera</taxon>
        <taxon>Auchenorrhyncha</taxon>
        <taxon>Membracoidea</taxon>
        <taxon>Cicadellidae</taxon>
        <taxon>Coelidiinae</taxon>
        <taxon>Olidiana</taxon>
    </lineage>
</organism>
<protein>
    <submittedName>
        <fullName evidence="2">NADH dehydrogenase subunit 6</fullName>
    </submittedName>
</protein>
<sequence length="159" mass="18532">MKKYIIKLMIILSSMTSLVLNPMQMGMMLLMQTMLTTMMINKIMASSWFSLITFIMMIGGLLILFIYMSSIASNEKIMMKFNLTLITIITLMPLDEMLTSQMNYTEKLISSTENMALSKMYNQKTLYMSMFMIMYLLLAMIMVSKMIKIYKGPLRSKYE</sequence>
<feature type="transmembrane region" description="Helical" evidence="1">
    <location>
        <begin position="126"/>
        <end position="147"/>
    </location>
</feature>
<accession>A0A898PBM3</accession>
<keyword evidence="1" id="KW-1133">Transmembrane helix</keyword>
<geneLocation type="mitochondrion" evidence="2"/>
<keyword evidence="1" id="KW-0472">Membrane</keyword>
<dbReference type="AlphaFoldDB" id="A0A898PBM3"/>
<gene>
    <name evidence="2" type="primary">ND6</name>
</gene>
<name>A0A898PBM3_9HEMI</name>
<evidence type="ECO:0000313" key="2">
    <source>
        <dbReference type="EMBL" id="QSJ61353.1"/>
    </source>
</evidence>
<feature type="transmembrane region" description="Helical" evidence="1">
    <location>
        <begin position="77"/>
        <end position="94"/>
    </location>
</feature>
<feature type="transmembrane region" description="Helical" evidence="1">
    <location>
        <begin position="48"/>
        <end position="68"/>
    </location>
</feature>
<proteinExistence type="predicted"/>
<dbReference type="EMBL" id="MN780581">
    <property type="protein sequence ID" value="QSJ61353.1"/>
    <property type="molecule type" value="Genomic_DNA"/>
</dbReference>
<reference evidence="2" key="1">
    <citation type="journal article" date="2021" name="PeerJ">
        <title>Mitogenomics of five Olidiana leafhoppers (Hemiptera: Cicadellidae: Coelidiinae) and their phylogenetic implications.</title>
        <authorList>
            <person name="Wang X."/>
        </authorList>
    </citation>
    <scope>NUCLEOTIDE SEQUENCE</scope>
</reference>
<keyword evidence="2" id="KW-0496">Mitochondrion</keyword>